<keyword evidence="4" id="KW-0503">Monooxygenase</keyword>
<feature type="domain" description="Luciferase-like" evidence="5">
    <location>
        <begin position="9"/>
        <end position="255"/>
    </location>
</feature>
<dbReference type="PANTHER" id="PTHR42847:SF4">
    <property type="entry name" value="ALKANESULFONATE MONOOXYGENASE-RELATED"/>
    <property type="match status" value="1"/>
</dbReference>
<dbReference type="KEGG" id="mcb:Mycch_0406"/>
<evidence type="ECO:0000256" key="1">
    <source>
        <dbReference type="ARBA" id="ARBA00022630"/>
    </source>
</evidence>
<evidence type="ECO:0000256" key="4">
    <source>
        <dbReference type="ARBA" id="ARBA00023033"/>
    </source>
</evidence>
<dbReference type="SUPFAM" id="SSF51679">
    <property type="entry name" value="Bacterial luciferase-like"/>
    <property type="match status" value="1"/>
</dbReference>
<dbReference type="HOGENOM" id="CLU_027853_6_2_11"/>
<reference evidence="6 7" key="1">
    <citation type="submission" date="2012-06" db="EMBL/GenBank/DDBJ databases">
        <title>Complete sequence of chromosome of Mycobacterium chubuense NBB4.</title>
        <authorList>
            <consortium name="US DOE Joint Genome Institute"/>
            <person name="Lucas S."/>
            <person name="Han J."/>
            <person name="Lapidus A."/>
            <person name="Cheng J.-F."/>
            <person name="Goodwin L."/>
            <person name="Pitluck S."/>
            <person name="Peters L."/>
            <person name="Mikhailova N."/>
            <person name="Teshima H."/>
            <person name="Detter J.C."/>
            <person name="Han C."/>
            <person name="Tapia R."/>
            <person name="Land M."/>
            <person name="Hauser L."/>
            <person name="Kyrpides N."/>
            <person name="Ivanova N."/>
            <person name="Pagani I."/>
            <person name="Mattes T."/>
            <person name="Holmes A."/>
            <person name="Rutledge P."/>
            <person name="Paulsen I."/>
            <person name="Coleman N."/>
            <person name="Woyke T."/>
        </authorList>
    </citation>
    <scope>NUCLEOTIDE SEQUENCE [LARGE SCALE GENOMIC DNA]</scope>
    <source>
        <strain evidence="6 7">NBB4</strain>
    </source>
</reference>
<dbReference type="InterPro" id="IPR019952">
    <property type="entry name" value="F420_OxRdatse_Rv1855c_pred"/>
</dbReference>
<dbReference type="NCBIfam" id="TIGR03560">
    <property type="entry name" value="F420_Rv1855c"/>
    <property type="match status" value="1"/>
</dbReference>
<dbReference type="PATRIC" id="fig|710421.3.peg.400"/>
<dbReference type="PANTHER" id="PTHR42847">
    <property type="entry name" value="ALKANESULFONATE MONOOXYGENASE"/>
    <property type="match status" value="1"/>
</dbReference>
<dbReference type="InterPro" id="IPR011251">
    <property type="entry name" value="Luciferase-like_dom"/>
</dbReference>
<keyword evidence="2" id="KW-0288">FMN</keyword>
<keyword evidence="1" id="KW-0285">Flavoprotein</keyword>
<dbReference type="InterPro" id="IPR050172">
    <property type="entry name" value="SsuD_RutA_monooxygenase"/>
</dbReference>
<dbReference type="EMBL" id="CP003053">
    <property type="protein sequence ID" value="AFM15226.1"/>
    <property type="molecule type" value="Genomic_DNA"/>
</dbReference>
<protein>
    <submittedName>
        <fullName evidence="6">Putative F420-dependent oxidoreductase, Rv1855c family</fullName>
    </submittedName>
</protein>
<accession>I4BD69</accession>
<dbReference type="GO" id="GO:0008726">
    <property type="term" value="F:alkanesulfonate monooxygenase activity"/>
    <property type="evidence" value="ECO:0007669"/>
    <property type="project" value="TreeGrafter"/>
</dbReference>
<dbReference type="STRING" id="710421.Mycch_0406"/>
<sequence length="316" mass="34081">MERVDAVDFRIFVEPQQGGTYGDQLAVARTAESAGYSAFFRSDHYLAMSGDGLPGPTDSWVTLAGLARETSTIRLGTMVTSATFRHPGPLAISVAQVDEMSGGRVELGIGAGWFEAEHKAYAIPFPPLGRRFDRLTEQLEILTGLWTTPAGETFDYSGTDYTITDSPALPKPVQSPHPPIIIGGGGAKRTPALAARFAAEFNIPFVPLDTLTEQYARVAAAVDKAGRAKESLTYSAAFVLCVGRDDDEVARRAAAIGREPDELRSNSPVVGTPGEIADKLGPFLEAGVQRIYLQLLDMSDLDHVEFFAEHVLPQLR</sequence>
<dbReference type="GO" id="GO:0046306">
    <property type="term" value="P:alkanesulfonate catabolic process"/>
    <property type="evidence" value="ECO:0007669"/>
    <property type="project" value="TreeGrafter"/>
</dbReference>
<keyword evidence="3" id="KW-0560">Oxidoreductase</keyword>
<evidence type="ECO:0000256" key="2">
    <source>
        <dbReference type="ARBA" id="ARBA00022643"/>
    </source>
</evidence>
<name>I4BD69_MYCCN</name>
<evidence type="ECO:0000313" key="6">
    <source>
        <dbReference type="EMBL" id="AFM15226.1"/>
    </source>
</evidence>
<keyword evidence="7" id="KW-1185">Reference proteome</keyword>
<organism evidence="6 7">
    <name type="scientific">Mycolicibacterium chubuense (strain NBB4)</name>
    <name type="common">Mycobacterium chubuense</name>
    <dbReference type="NCBI Taxonomy" id="710421"/>
    <lineage>
        <taxon>Bacteria</taxon>
        <taxon>Bacillati</taxon>
        <taxon>Actinomycetota</taxon>
        <taxon>Actinomycetes</taxon>
        <taxon>Mycobacteriales</taxon>
        <taxon>Mycobacteriaceae</taxon>
        <taxon>Mycolicibacterium</taxon>
    </lineage>
</organism>
<dbReference type="Pfam" id="PF00296">
    <property type="entry name" value="Bac_luciferase"/>
    <property type="match status" value="1"/>
</dbReference>
<dbReference type="Proteomes" id="UP000006057">
    <property type="component" value="Chromosome"/>
</dbReference>
<dbReference type="eggNOG" id="COG2141">
    <property type="taxonomic scope" value="Bacteria"/>
</dbReference>
<dbReference type="AlphaFoldDB" id="I4BD69"/>
<evidence type="ECO:0000256" key="3">
    <source>
        <dbReference type="ARBA" id="ARBA00023002"/>
    </source>
</evidence>
<evidence type="ECO:0000313" key="7">
    <source>
        <dbReference type="Proteomes" id="UP000006057"/>
    </source>
</evidence>
<evidence type="ECO:0000259" key="5">
    <source>
        <dbReference type="Pfam" id="PF00296"/>
    </source>
</evidence>
<proteinExistence type="predicted"/>
<dbReference type="Gene3D" id="3.20.20.30">
    <property type="entry name" value="Luciferase-like domain"/>
    <property type="match status" value="1"/>
</dbReference>
<dbReference type="InterPro" id="IPR036661">
    <property type="entry name" value="Luciferase-like_sf"/>
</dbReference>
<gene>
    <name evidence="6" type="ordered locus">Mycch_0406</name>
</gene>